<evidence type="ECO:0000313" key="3">
    <source>
        <dbReference type="Proteomes" id="UP000324222"/>
    </source>
</evidence>
<dbReference type="EMBL" id="VSRR010020861">
    <property type="protein sequence ID" value="MPC63475.1"/>
    <property type="molecule type" value="Genomic_DNA"/>
</dbReference>
<sequence>MGGGRCVTLKGARGRVGITVTEGSLLSCKTPPGEEEAVPSVSEGEISPCLVGSGQRPCTVSGHADHLRAMRQWSERLFSCVCLGMREVVVAAAAVVAVVVVVVVVGNKQ</sequence>
<name>A0A5B7H1H2_PORTR</name>
<keyword evidence="1" id="KW-1133">Transmembrane helix</keyword>
<gene>
    <name evidence="2" type="ORF">E2C01_057574</name>
</gene>
<evidence type="ECO:0000256" key="1">
    <source>
        <dbReference type="SAM" id="Phobius"/>
    </source>
</evidence>
<feature type="transmembrane region" description="Helical" evidence="1">
    <location>
        <begin position="77"/>
        <end position="105"/>
    </location>
</feature>
<keyword evidence="3" id="KW-1185">Reference proteome</keyword>
<comment type="caution">
    <text evidence="2">The sequence shown here is derived from an EMBL/GenBank/DDBJ whole genome shotgun (WGS) entry which is preliminary data.</text>
</comment>
<evidence type="ECO:0000313" key="2">
    <source>
        <dbReference type="EMBL" id="MPC63475.1"/>
    </source>
</evidence>
<protein>
    <submittedName>
        <fullName evidence="2">Uncharacterized protein</fullName>
    </submittedName>
</protein>
<keyword evidence="1" id="KW-0812">Transmembrane</keyword>
<accession>A0A5B7H1H2</accession>
<dbReference type="Proteomes" id="UP000324222">
    <property type="component" value="Unassembled WGS sequence"/>
</dbReference>
<proteinExistence type="predicted"/>
<keyword evidence="1" id="KW-0472">Membrane</keyword>
<organism evidence="2 3">
    <name type="scientific">Portunus trituberculatus</name>
    <name type="common">Swimming crab</name>
    <name type="synonym">Neptunus trituberculatus</name>
    <dbReference type="NCBI Taxonomy" id="210409"/>
    <lineage>
        <taxon>Eukaryota</taxon>
        <taxon>Metazoa</taxon>
        <taxon>Ecdysozoa</taxon>
        <taxon>Arthropoda</taxon>
        <taxon>Crustacea</taxon>
        <taxon>Multicrustacea</taxon>
        <taxon>Malacostraca</taxon>
        <taxon>Eumalacostraca</taxon>
        <taxon>Eucarida</taxon>
        <taxon>Decapoda</taxon>
        <taxon>Pleocyemata</taxon>
        <taxon>Brachyura</taxon>
        <taxon>Eubrachyura</taxon>
        <taxon>Portunoidea</taxon>
        <taxon>Portunidae</taxon>
        <taxon>Portuninae</taxon>
        <taxon>Portunus</taxon>
    </lineage>
</organism>
<dbReference type="AlphaFoldDB" id="A0A5B7H1H2"/>
<reference evidence="2 3" key="1">
    <citation type="submission" date="2019-05" db="EMBL/GenBank/DDBJ databases">
        <title>Another draft genome of Portunus trituberculatus and its Hox gene families provides insights of decapod evolution.</title>
        <authorList>
            <person name="Jeong J.-H."/>
            <person name="Song I."/>
            <person name="Kim S."/>
            <person name="Choi T."/>
            <person name="Kim D."/>
            <person name="Ryu S."/>
            <person name="Kim W."/>
        </authorList>
    </citation>
    <scope>NUCLEOTIDE SEQUENCE [LARGE SCALE GENOMIC DNA]</scope>
    <source>
        <tissue evidence="2">Muscle</tissue>
    </source>
</reference>